<proteinExistence type="predicted"/>
<dbReference type="Proteomes" id="UP000485569">
    <property type="component" value="Unassembled WGS sequence"/>
</dbReference>
<protein>
    <submittedName>
        <fullName evidence="7">Putative cobalt-precorrin-6Y C(15)-methyltransferase (Decarboxylating)</fullName>
        <ecNumber evidence="7">2.1.1.-</ecNumber>
    </submittedName>
</protein>
<dbReference type="AlphaFoldDB" id="A0A1V5SMD8"/>
<dbReference type="InterPro" id="IPR035996">
    <property type="entry name" value="4pyrrol_Methylase_sf"/>
</dbReference>
<keyword evidence="3 7" id="KW-0489">Methyltransferase</keyword>
<evidence type="ECO:0000259" key="6">
    <source>
        <dbReference type="Pfam" id="PF00590"/>
    </source>
</evidence>
<dbReference type="InterPro" id="IPR029063">
    <property type="entry name" value="SAM-dependent_MTases_sf"/>
</dbReference>
<dbReference type="GO" id="GO:0008276">
    <property type="term" value="F:protein methyltransferase activity"/>
    <property type="evidence" value="ECO:0007669"/>
    <property type="project" value="InterPro"/>
</dbReference>
<dbReference type="GO" id="GO:0009236">
    <property type="term" value="P:cobalamin biosynthetic process"/>
    <property type="evidence" value="ECO:0007669"/>
    <property type="project" value="UniProtKB-UniPathway"/>
</dbReference>
<accession>A0A1V5SMD8</accession>
<dbReference type="InterPro" id="IPR012818">
    <property type="entry name" value="CbiE"/>
</dbReference>
<dbReference type="SUPFAM" id="SSF53335">
    <property type="entry name" value="S-adenosyl-L-methionine-dependent methyltransferases"/>
    <property type="match status" value="1"/>
</dbReference>
<gene>
    <name evidence="7" type="primary">cbiT</name>
    <name evidence="7" type="ORF">BWY41_01610</name>
</gene>
<dbReference type="PANTHER" id="PTHR43182:SF1">
    <property type="entry name" value="COBALT-PRECORRIN-7 C(5)-METHYLTRANSFERASE"/>
    <property type="match status" value="1"/>
</dbReference>
<dbReference type="SUPFAM" id="SSF53790">
    <property type="entry name" value="Tetrapyrrole methylase"/>
    <property type="match status" value="1"/>
</dbReference>
<dbReference type="PANTHER" id="PTHR43182">
    <property type="entry name" value="COBALT-PRECORRIN-6B C(15)-METHYLTRANSFERASE (DECARBOXYLATING)"/>
    <property type="match status" value="1"/>
</dbReference>
<dbReference type="EC" id="2.1.1.-" evidence="7"/>
<dbReference type="Gene3D" id="3.40.50.150">
    <property type="entry name" value="Vaccinia Virus protein VP39"/>
    <property type="match status" value="1"/>
</dbReference>
<dbReference type="UniPathway" id="UPA00148"/>
<dbReference type="Pfam" id="PF01135">
    <property type="entry name" value="PCMT"/>
    <property type="match status" value="1"/>
</dbReference>
<dbReference type="InterPro" id="IPR014008">
    <property type="entry name" value="Cbl_synth_MTase_CbiT"/>
</dbReference>
<dbReference type="NCBIfam" id="TIGR02469">
    <property type="entry name" value="CbiT"/>
    <property type="match status" value="1"/>
</dbReference>
<dbReference type="InterPro" id="IPR050714">
    <property type="entry name" value="Cobalamin_biosynth_MTase"/>
</dbReference>
<dbReference type="InterPro" id="IPR000878">
    <property type="entry name" value="4pyrrol_Mease"/>
</dbReference>
<evidence type="ECO:0000256" key="1">
    <source>
        <dbReference type="ARBA" id="ARBA00004953"/>
    </source>
</evidence>
<sequence>MNNLFHQLIEFQNKYELTAVLISGDATLFSLLNNFHFPLNIEVIPGISSFQYFCSRLKINWNTLKIINLHGNKKLSPFILALEQGYEMMVFTGGLHSATDLLKIAALVSPNRRGTLGVNLSLPGEFIQSGTVQELCSTHLSQSDLALIYLSPGERKGIGFFEDEDYIRTNIPFSKKETRMMVCSLLELSPAMTVLEIGGGSGGITIDIARRISEGILFSLEKNQEACQLIQQNCERFRIDNVQCIHSTAPNDIPQKLFDRIFIGGSGGSLSSIIDNSSKVLKKGGILVMTALSLLHVTEGINLIKNNPFQSLSIFQQSISRIDPNDKNLMMKSLNPIFFIKAVKS</sequence>
<comment type="pathway">
    <text evidence="1">Cofactor biosynthesis; adenosylcobalamin biosynthesis.</text>
</comment>
<evidence type="ECO:0000256" key="4">
    <source>
        <dbReference type="ARBA" id="ARBA00022679"/>
    </source>
</evidence>
<reference evidence="7" key="1">
    <citation type="submission" date="2017-02" db="EMBL/GenBank/DDBJ databases">
        <title>Delving into the versatile metabolic prowess of the omnipresent phylum Bacteroidetes.</title>
        <authorList>
            <person name="Nobu M.K."/>
            <person name="Mei R."/>
            <person name="Narihiro T."/>
            <person name="Kuroda K."/>
            <person name="Liu W.-T."/>
        </authorList>
    </citation>
    <scope>NUCLEOTIDE SEQUENCE</scope>
    <source>
        <strain evidence="7">ADurb.Bin276</strain>
    </source>
</reference>
<dbReference type="CDD" id="cd11644">
    <property type="entry name" value="Precorrin-6Y-MT"/>
    <property type="match status" value="1"/>
</dbReference>
<keyword evidence="4 7" id="KW-0808">Transferase</keyword>
<organism evidence="7">
    <name type="scientific">Candidatus Atribacter allofermentans</name>
    <dbReference type="NCBI Taxonomy" id="1852833"/>
    <lineage>
        <taxon>Bacteria</taxon>
        <taxon>Pseudomonadati</taxon>
        <taxon>Atribacterota</taxon>
        <taxon>Atribacteria</taxon>
        <taxon>Atribacterales</taxon>
        <taxon>Atribacteraceae</taxon>
        <taxon>Atribacter</taxon>
    </lineage>
</organism>
<name>A0A1V5SMD8_9BACT</name>
<dbReference type="EMBL" id="MWBQ01000147">
    <property type="protein sequence ID" value="OQA55657.1"/>
    <property type="molecule type" value="Genomic_DNA"/>
</dbReference>
<evidence type="ECO:0000256" key="5">
    <source>
        <dbReference type="ARBA" id="ARBA00022691"/>
    </source>
</evidence>
<evidence type="ECO:0000313" key="7">
    <source>
        <dbReference type="EMBL" id="OQA55657.1"/>
    </source>
</evidence>
<evidence type="ECO:0000256" key="3">
    <source>
        <dbReference type="ARBA" id="ARBA00022603"/>
    </source>
</evidence>
<dbReference type="GO" id="GO:0032259">
    <property type="term" value="P:methylation"/>
    <property type="evidence" value="ECO:0007669"/>
    <property type="project" value="UniProtKB-KW"/>
</dbReference>
<keyword evidence="2" id="KW-0169">Cobalamin biosynthesis</keyword>
<feature type="domain" description="Tetrapyrrole methylase" evidence="6">
    <location>
        <begin position="16"/>
        <end position="135"/>
    </location>
</feature>
<comment type="caution">
    <text evidence="7">The sequence shown here is derived from an EMBL/GenBank/DDBJ whole genome shotgun (WGS) entry which is preliminary data.</text>
</comment>
<keyword evidence="5" id="KW-0949">S-adenosyl-L-methionine</keyword>
<dbReference type="Pfam" id="PF00590">
    <property type="entry name" value="TP_methylase"/>
    <property type="match status" value="1"/>
</dbReference>
<evidence type="ECO:0000256" key="2">
    <source>
        <dbReference type="ARBA" id="ARBA00022573"/>
    </source>
</evidence>